<dbReference type="VEuPathDB" id="CryptoDB:GNI_050330"/>
<dbReference type="AlphaFoldDB" id="A0A023B9D6"/>
<evidence type="ECO:0000313" key="2">
    <source>
        <dbReference type="Proteomes" id="UP000019763"/>
    </source>
</evidence>
<name>A0A023B9D6_GRENI</name>
<proteinExistence type="predicted"/>
<dbReference type="EMBL" id="AFNH02000386">
    <property type="protein sequence ID" value="EZG72874.1"/>
    <property type="molecule type" value="Genomic_DNA"/>
</dbReference>
<organism evidence="1 2">
    <name type="scientific">Gregarina niphandrodes</name>
    <name type="common">Septate eugregarine</name>
    <dbReference type="NCBI Taxonomy" id="110365"/>
    <lineage>
        <taxon>Eukaryota</taxon>
        <taxon>Sar</taxon>
        <taxon>Alveolata</taxon>
        <taxon>Apicomplexa</taxon>
        <taxon>Conoidasida</taxon>
        <taxon>Gregarinasina</taxon>
        <taxon>Eugregarinorida</taxon>
        <taxon>Gregarinidae</taxon>
        <taxon>Gregarina</taxon>
    </lineage>
</organism>
<dbReference type="Proteomes" id="UP000019763">
    <property type="component" value="Unassembled WGS sequence"/>
</dbReference>
<gene>
    <name evidence="1" type="ORF">GNI_050330</name>
</gene>
<sequence length="408" mass="45245">MVDRRVIEGKHYHAYTHEEVFVLSWQYGHGQECCSVWSPDVTGDGQGGGSRLESEFIVGGAVPSGFTIFGPLVLFVEGTYLIAFVDLAYRDLAYRDLAYRDLAYRDLVHRDARFLYIYDTGARRWIDKVELPPGLCKISEVVQIGDGPLVLINGYSFNSIRKLTSVALFTMNIRTGELWEWTDVIAPAVFQVTVCYLPLEDMVILMYQRYDHFGSSKEVLLCVNTQASGGCLPKKWNALTMPNADDLTGCLLTPLGNSRMCLICHPWYWILDVLLDRALTSSARGTIPAGYELLKTARPCSLDILVESAGIFEAPCLLLRRLRDGQGLHGNSTTPGRYGCPLALAFLLPSMSELAWTADLLEKVISKTLLNILSFLPAGQAELQVRRLAEAPLHQLTPTADATESAVS</sequence>
<dbReference type="GeneID" id="22911855"/>
<comment type="caution">
    <text evidence="1">The sequence shown here is derived from an EMBL/GenBank/DDBJ whole genome shotgun (WGS) entry which is preliminary data.</text>
</comment>
<dbReference type="RefSeq" id="XP_011129733.1">
    <property type="nucleotide sequence ID" value="XM_011131431.1"/>
</dbReference>
<accession>A0A023B9D6</accession>
<keyword evidence="2" id="KW-1185">Reference proteome</keyword>
<reference evidence="1" key="1">
    <citation type="submission" date="2013-12" db="EMBL/GenBank/DDBJ databases">
        <authorList>
            <person name="Omoto C.K."/>
            <person name="Sibley D."/>
            <person name="Venepally P."/>
            <person name="Hadjithomas M."/>
            <person name="Karamycheva S."/>
            <person name="Brunk B."/>
            <person name="Roos D."/>
            <person name="Caler E."/>
            <person name="Lorenzi H."/>
        </authorList>
    </citation>
    <scope>NUCLEOTIDE SEQUENCE</scope>
</reference>
<evidence type="ECO:0000313" key="1">
    <source>
        <dbReference type="EMBL" id="EZG72874.1"/>
    </source>
</evidence>
<protein>
    <submittedName>
        <fullName evidence="1">Uncharacterized protein</fullName>
    </submittedName>
</protein>